<feature type="compositionally biased region" description="Polar residues" evidence="1">
    <location>
        <begin position="224"/>
        <end position="239"/>
    </location>
</feature>
<sequence>MSSDDSTSAARVLRVWGIVNRHYESLLAKAERSATMNRAEINIQSQVKEMRDLTRACSRRLKGIEAYISELQKQEAAAMNNNNNNNSNNDCPLQRTLFRSSQLVGEWHFLYKEDNSVFGYMRLAPETVSITGERRGGSPSVKRAEFTVPSTLLREAEEALDDADDAHRCDSARLNRHSRVQYVPCPCCERSFKASEFWKHALLEIAEKGNRVPAWQSLDRSETPRPQTLPFSCPSTPSTPLEPRPASVPEDRILGTVPDDLVTLDCLLGVASQGQECSFVQYKPTEKHKKCASLKVDPVQQINTFTQSLRDKSVPIDVCLQTRVPSLKKILWLRVSLADITELSLEPLWLIKGRVQLDRSKQRRVTITIDDHSLGPCFLDPRSQLLCLHPDRTPTKEFLGVATEGVTGRDQWGRRENDEGEDDQRSNDDERDEPHEEHPEIAFGVKRKRKVCNVKEDNASNAAGAPPSPKKSKPLRGSHAASLDPEPGEPGEREGDEQEDKRRYRTPPCAHKNFIGRTQTRMKSRRDMKRATNTVYNNMRSRRVRFDPVPRCQGDSGEHPLPPSHSTTSRGRSRPQRATAAEDIPSHVQPSALIATTPDRKSASTFASAAAAVEETPTTIPSKETSSTIYGRCSSLQSQPSEPQQNSAPQPRASPCKASKGLGCSLM</sequence>
<protein>
    <submittedName>
        <fullName evidence="2">Uncharacterized protein</fullName>
    </submittedName>
</protein>
<gene>
    <name evidence="2" type="ORF">D5F01_LYC23964</name>
</gene>
<dbReference type="AlphaFoldDB" id="A0A6G0HFF7"/>
<comment type="caution">
    <text evidence="2">The sequence shown here is derived from an EMBL/GenBank/DDBJ whole genome shotgun (WGS) entry which is preliminary data.</text>
</comment>
<feature type="compositionally biased region" description="Acidic residues" evidence="1">
    <location>
        <begin position="486"/>
        <end position="498"/>
    </location>
</feature>
<name>A0A6G0HFF7_LARCR</name>
<keyword evidence="3" id="KW-1185">Reference proteome</keyword>
<feature type="compositionally biased region" description="Low complexity" evidence="1">
    <location>
        <begin position="634"/>
        <end position="651"/>
    </location>
</feature>
<feature type="region of interest" description="Disordered" evidence="1">
    <location>
        <begin position="216"/>
        <end position="249"/>
    </location>
</feature>
<dbReference type="Proteomes" id="UP000424527">
    <property type="component" value="Unassembled WGS sequence"/>
</dbReference>
<organism evidence="2 3">
    <name type="scientific">Larimichthys crocea</name>
    <name type="common">Large yellow croaker</name>
    <name type="synonym">Pseudosciaena crocea</name>
    <dbReference type="NCBI Taxonomy" id="215358"/>
    <lineage>
        <taxon>Eukaryota</taxon>
        <taxon>Metazoa</taxon>
        <taxon>Chordata</taxon>
        <taxon>Craniata</taxon>
        <taxon>Vertebrata</taxon>
        <taxon>Euteleostomi</taxon>
        <taxon>Actinopterygii</taxon>
        <taxon>Neopterygii</taxon>
        <taxon>Teleostei</taxon>
        <taxon>Neoteleostei</taxon>
        <taxon>Acanthomorphata</taxon>
        <taxon>Eupercaria</taxon>
        <taxon>Sciaenidae</taxon>
        <taxon>Larimichthys</taxon>
    </lineage>
</organism>
<evidence type="ECO:0000313" key="2">
    <source>
        <dbReference type="EMBL" id="KAE8277967.1"/>
    </source>
</evidence>
<feature type="region of interest" description="Disordered" evidence="1">
    <location>
        <begin position="409"/>
        <end position="667"/>
    </location>
</feature>
<reference evidence="2 3" key="1">
    <citation type="submission" date="2019-07" db="EMBL/GenBank/DDBJ databases">
        <title>Chromosome genome assembly for large yellow croaker.</title>
        <authorList>
            <person name="Xiao S."/>
        </authorList>
    </citation>
    <scope>NUCLEOTIDE SEQUENCE [LARGE SCALE GENOMIC DNA]</scope>
    <source>
        <strain evidence="2">JMULYC20181020</strain>
        <tissue evidence="2">Muscle</tissue>
    </source>
</reference>
<feature type="compositionally biased region" description="Basic and acidic residues" evidence="1">
    <location>
        <begin position="411"/>
        <end position="440"/>
    </location>
</feature>
<accession>A0A6G0HFF7</accession>
<proteinExistence type="predicted"/>
<feature type="compositionally biased region" description="Low complexity" evidence="1">
    <location>
        <begin position="603"/>
        <end position="612"/>
    </location>
</feature>
<feature type="compositionally biased region" description="Polar residues" evidence="1">
    <location>
        <begin position="616"/>
        <end position="629"/>
    </location>
</feature>
<dbReference type="EMBL" id="REGW02000068">
    <property type="protein sequence ID" value="KAE8277967.1"/>
    <property type="molecule type" value="Genomic_DNA"/>
</dbReference>
<evidence type="ECO:0000313" key="3">
    <source>
        <dbReference type="Proteomes" id="UP000424527"/>
    </source>
</evidence>
<evidence type="ECO:0000256" key="1">
    <source>
        <dbReference type="SAM" id="MobiDB-lite"/>
    </source>
</evidence>